<dbReference type="Proteomes" id="UP000198517">
    <property type="component" value="Unassembled WGS sequence"/>
</dbReference>
<organism evidence="1 2">
    <name type="scientific">Riemerella columbipharyngis</name>
    <dbReference type="NCBI Taxonomy" id="1071918"/>
    <lineage>
        <taxon>Bacteria</taxon>
        <taxon>Pseudomonadati</taxon>
        <taxon>Bacteroidota</taxon>
        <taxon>Flavobacteriia</taxon>
        <taxon>Flavobacteriales</taxon>
        <taxon>Weeksellaceae</taxon>
        <taxon>Riemerella</taxon>
    </lineage>
</organism>
<evidence type="ECO:0000313" key="2">
    <source>
        <dbReference type="Proteomes" id="UP000198517"/>
    </source>
</evidence>
<dbReference type="STRING" id="1071918.SAMN05421544_11518"/>
<accession>A0A1G7EC85</accession>
<sequence length="197" mass="22898">MIVYEVYTGTLTDNGVESSLDMLSNSYVDKNSFEMAYRINDWLTYNTLLYGFFRTMIGANRSFHEPVDQDGNHYITGGGYVESDFRKNPLKDEPVGIWKLTPKQVKALKENIAFIKKRKIPYILVQAPITQKLYSARTNNKQVDSLLFHLGIYKNFYGSIPLNDTVDFYDSDHMNQDAVVKFNEEFIRYLKSVKIEK</sequence>
<evidence type="ECO:0000313" key="1">
    <source>
        <dbReference type="EMBL" id="SDE61238.1"/>
    </source>
</evidence>
<dbReference type="RefSeq" id="WP_245688947.1">
    <property type="nucleotide sequence ID" value="NZ_FNAS01000015.1"/>
</dbReference>
<name>A0A1G7EC85_9FLAO</name>
<dbReference type="EMBL" id="FNAS01000015">
    <property type="protein sequence ID" value="SDE61238.1"/>
    <property type="molecule type" value="Genomic_DNA"/>
</dbReference>
<dbReference type="AlphaFoldDB" id="A0A1G7EC85"/>
<proteinExistence type="predicted"/>
<keyword evidence="2" id="KW-1185">Reference proteome</keyword>
<gene>
    <name evidence="1" type="ORF">SAMN05421544_11518</name>
</gene>
<protein>
    <submittedName>
        <fullName evidence="1">Uncharacterized protein</fullName>
    </submittedName>
</protein>
<reference evidence="1 2" key="1">
    <citation type="submission" date="2016-10" db="EMBL/GenBank/DDBJ databases">
        <authorList>
            <person name="de Groot N.N."/>
        </authorList>
    </citation>
    <scope>NUCLEOTIDE SEQUENCE [LARGE SCALE GENOMIC DNA]</scope>
    <source>
        <strain evidence="1 2">DSM 24015</strain>
    </source>
</reference>